<evidence type="ECO:0000256" key="1">
    <source>
        <dbReference type="PROSITE-ProRule" id="PRU00288"/>
    </source>
</evidence>
<feature type="domain" description="Arf-GAP" evidence="2">
    <location>
        <begin position="1"/>
        <end position="82"/>
    </location>
</feature>
<dbReference type="PANTHER" id="PTHR45705:SF1">
    <property type="entry name" value="FI20236P1"/>
    <property type="match status" value="1"/>
</dbReference>
<comment type="caution">
    <text evidence="3">The sequence shown here is derived from an EMBL/GenBank/DDBJ whole genome shotgun (WGS) entry which is preliminary data.</text>
</comment>
<dbReference type="EMBL" id="SNRW01001042">
    <property type="protein sequence ID" value="KAA6398056.1"/>
    <property type="molecule type" value="Genomic_DNA"/>
</dbReference>
<sequence length="223" mass="25450">AGSHRKLGTQYSFVKSIKLDVWKLAEAKQMTIGNLESNNYFEANLPDGIQRPTHEDDQSIREKFVKDKYQRKLWISKNKPPPDPPEITEPIKPKDSIDIQKIKEQNEAPKTIVVLETTKYQQIQAQQPQIQHIRPISILPPPIKPLQFNAPPQHKQSRALLTNTLFLDRDPILFRFILNNLRDAQQTVLDQGHQQAASTQGSGGVIACTQAQLQVEMQFFGLK</sequence>
<proteinExistence type="predicted"/>
<keyword evidence="1" id="KW-0479">Metal-binding</keyword>
<accession>A0A5J4WU30</accession>
<dbReference type="InterPro" id="IPR038508">
    <property type="entry name" value="ArfGAP_dom_sf"/>
</dbReference>
<gene>
    <name evidence="3" type="ORF">EZS28_006414</name>
</gene>
<dbReference type="PANTHER" id="PTHR45705">
    <property type="entry name" value="FI20236P1"/>
    <property type="match status" value="1"/>
</dbReference>
<evidence type="ECO:0000313" key="4">
    <source>
        <dbReference type="Proteomes" id="UP000324800"/>
    </source>
</evidence>
<dbReference type="Pfam" id="PF01412">
    <property type="entry name" value="ArfGap"/>
    <property type="match status" value="1"/>
</dbReference>
<keyword evidence="1" id="KW-0862">Zinc</keyword>
<dbReference type="GO" id="GO:0008270">
    <property type="term" value="F:zinc ion binding"/>
    <property type="evidence" value="ECO:0007669"/>
    <property type="project" value="UniProtKB-KW"/>
</dbReference>
<dbReference type="GO" id="GO:0005096">
    <property type="term" value="F:GTPase activator activity"/>
    <property type="evidence" value="ECO:0007669"/>
    <property type="project" value="InterPro"/>
</dbReference>
<dbReference type="InterPro" id="IPR001164">
    <property type="entry name" value="ArfGAP_dom"/>
</dbReference>
<feature type="non-terminal residue" evidence="3">
    <location>
        <position position="1"/>
    </location>
</feature>
<dbReference type="InterPro" id="IPR011333">
    <property type="entry name" value="SKP1/BTB/POZ_sf"/>
</dbReference>
<dbReference type="PROSITE" id="PS50115">
    <property type="entry name" value="ARFGAP"/>
    <property type="match status" value="1"/>
</dbReference>
<dbReference type="InterPro" id="IPR037278">
    <property type="entry name" value="ARFGAP/RecO"/>
</dbReference>
<dbReference type="SUPFAM" id="SSF57863">
    <property type="entry name" value="ArfGap/RecO-like zinc finger"/>
    <property type="match status" value="1"/>
</dbReference>
<organism evidence="3 4">
    <name type="scientific">Streblomastix strix</name>
    <dbReference type="NCBI Taxonomy" id="222440"/>
    <lineage>
        <taxon>Eukaryota</taxon>
        <taxon>Metamonada</taxon>
        <taxon>Preaxostyla</taxon>
        <taxon>Oxymonadida</taxon>
        <taxon>Streblomastigidae</taxon>
        <taxon>Streblomastix</taxon>
    </lineage>
</organism>
<dbReference type="GO" id="GO:0005737">
    <property type="term" value="C:cytoplasm"/>
    <property type="evidence" value="ECO:0007669"/>
    <property type="project" value="TreeGrafter"/>
</dbReference>
<dbReference type="AlphaFoldDB" id="A0A5J4WU30"/>
<protein>
    <recommendedName>
        <fullName evidence="2">Arf-GAP domain-containing protein</fullName>
    </recommendedName>
</protein>
<dbReference type="Proteomes" id="UP000324800">
    <property type="component" value="Unassembled WGS sequence"/>
</dbReference>
<dbReference type="OrthoDB" id="983479at2759"/>
<dbReference type="SUPFAM" id="SSF54695">
    <property type="entry name" value="POZ domain"/>
    <property type="match status" value="1"/>
</dbReference>
<dbReference type="InterPro" id="IPR051718">
    <property type="entry name" value="ARF_GTPase-activating"/>
</dbReference>
<dbReference type="Gene3D" id="3.30.710.10">
    <property type="entry name" value="Potassium Channel Kv1.1, Chain A"/>
    <property type="match status" value="1"/>
</dbReference>
<dbReference type="Gene3D" id="1.10.220.150">
    <property type="entry name" value="Arf GTPase activating protein"/>
    <property type="match status" value="1"/>
</dbReference>
<evidence type="ECO:0000313" key="3">
    <source>
        <dbReference type="EMBL" id="KAA6398056.1"/>
    </source>
</evidence>
<reference evidence="3 4" key="1">
    <citation type="submission" date="2019-03" db="EMBL/GenBank/DDBJ databases">
        <title>Single cell metagenomics reveals metabolic interactions within the superorganism composed of flagellate Streblomastix strix and complex community of Bacteroidetes bacteria on its surface.</title>
        <authorList>
            <person name="Treitli S.C."/>
            <person name="Kolisko M."/>
            <person name="Husnik F."/>
            <person name="Keeling P."/>
            <person name="Hampl V."/>
        </authorList>
    </citation>
    <scope>NUCLEOTIDE SEQUENCE [LARGE SCALE GENOMIC DNA]</scope>
    <source>
        <strain evidence="3">ST1C</strain>
    </source>
</reference>
<dbReference type="SMART" id="SM00105">
    <property type="entry name" value="ArfGap"/>
    <property type="match status" value="1"/>
</dbReference>
<name>A0A5J4WU30_9EUKA</name>
<keyword evidence="1" id="KW-0863">Zinc-finger</keyword>
<evidence type="ECO:0000259" key="2">
    <source>
        <dbReference type="PROSITE" id="PS50115"/>
    </source>
</evidence>